<reference evidence="1 2" key="1">
    <citation type="submission" date="2021-05" db="EMBL/GenBank/DDBJ databases">
        <title>Complete genome of Nocardioides aquaticus KCTC 9944T isolated from meromictic and hypersaline Ekho Lake, Antarctica.</title>
        <authorList>
            <person name="Hwang K."/>
            <person name="Kim K.M."/>
            <person name="Choe H."/>
        </authorList>
    </citation>
    <scope>NUCLEOTIDE SEQUENCE [LARGE SCALE GENOMIC DNA]</scope>
    <source>
        <strain evidence="1 2">KCTC 9944</strain>
    </source>
</reference>
<evidence type="ECO:0000313" key="2">
    <source>
        <dbReference type="Proteomes" id="UP000679307"/>
    </source>
</evidence>
<organism evidence="1 2">
    <name type="scientific">Nocardioides aquaticus</name>
    <dbReference type="NCBI Taxonomy" id="160826"/>
    <lineage>
        <taxon>Bacteria</taxon>
        <taxon>Bacillati</taxon>
        <taxon>Actinomycetota</taxon>
        <taxon>Actinomycetes</taxon>
        <taxon>Propionibacteriales</taxon>
        <taxon>Nocardioidaceae</taxon>
        <taxon>Nocardioides</taxon>
    </lineage>
</organism>
<evidence type="ECO:0000313" key="1">
    <source>
        <dbReference type="EMBL" id="QVT79936.1"/>
    </source>
</evidence>
<protein>
    <submittedName>
        <fullName evidence="1">Uncharacterized protein</fullName>
    </submittedName>
</protein>
<gene>
    <name evidence="1" type="ORF">ENKNEFLB_02326</name>
</gene>
<dbReference type="EMBL" id="CP075371">
    <property type="protein sequence ID" value="QVT79936.1"/>
    <property type="molecule type" value="Genomic_DNA"/>
</dbReference>
<name>A0ABX8EJZ6_9ACTN</name>
<dbReference type="RefSeq" id="WP_214055578.1">
    <property type="nucleotide sequence ID" value="NZ_BAAAHS010000044.1"/>
</dbReference>
<accession>A0ABX8EJZ6</accession>
<keyword evidence="2" id="KW-1185">Reference proteome</keyword>
<proteinExistence type="predicted"/>
<dbReference type="Proteomes" id="UP000679307">
    <property type="component" value="Chromosome"/>
</dbReference>
<sequence length="117" mass="13349">MFAELGCDFALWGDPFRPLPATGEEEAEDLEHSLPISESLRLRLLAWAGQYQYLGWDGGERNSDMSDFDEQGMRLSRDLQRELGSEYSVRYAFTFAGSKERLLPLVADEPCPGWRAR</sequence>